<keyword evidence="3 6" id="KW-0507">mRNA processing</keyword>
<protein>
    <recommendedName>
        <fullName evidence="6">Maturase K</fullName>
    </recommendedName>
    <alternativeName>
        <fullName evidence="6">Intron maturase</fullName>
    </alternativeName>
</protein>
<evidence type="ECO:0000256" key="7">
    <source>
        <dbReference type="RuleBase" id="RU004226"/>
    </source>
</evidence>
<reference evidence="10" key="1">
    <citation type="submission" date="2014-09" db="EMBL/GenBank/DDBJ databases">
        <authorList>
            <person name="Perez-Gutierrez M."/>
        </authorList>
    </citation>
    <scope>NUCLEOTIDE SEQUENCE</scope>
</reference>
<evidence type="ECO:0000256" key="1">
    <source>
        <dbReference type="ARBA" id="ARBA00006621"/>
    </source>
</evidence>
<dbReference type="GO" id="GO:0008380">
    <property type="term" value="P:RNA splicing"/>
    <property type="evidence" value="ECO:0007669"/>
    <property type="project" value="UniProtKB-UniRule"/>
</dbReference>
<dbReference type="GO" id="GO:0008033">
    <property type="term" value="P:tRNA processing"/>
    <property type="evidence" value="ECO:0007669"/>
    <property type="project" value="UniProtKB-KW"/>
</dbReference>
<sequence length="507" mass="59917">MEELQGYLEMDRAQQQDLLYPLLFQESLYALAHDHGLKGSIPYEPMENLGYEKKFSSLLVKRLITRMYQQKCLIISANAVNKITFWGHNKNFYYQMVFAGFSVILEMKFLLRLVSSREGKDLKKSQNLRSIHSTFSFLEDKLAHLTNMSDILIPYPIHLEILVQNLRSWIKDAPSLHLFRLFLHESRNWSSLIIQKKSISFFSKENQRLFLFLYNFHVSEWESLFVFLCKQSFHLRTTAFGNLLERTYFYGKIEHPPGICHKDFQNILWLFKDPFMHYVRYQGKSILASRGSFLLMNKWKHHLVILWQCYFYLWFQPDRININQFSNHSFEFLSYLSSVRRNPSVVRTQMLENKFLMEIASKKFDTLVPTIPMIGSLAKAKFCNVSGYPISKPIRADFSDSDILNRFGRICRNLSHYYSGSSKKKSLYQIKYILHLSCARTLARKHKSTVRAFVRRLGSELGAEFLTEETQVLSLIFRGASSSSRRLYIQRIWYLDIFRINDLANHS</sequence>
<reference evidence="10" key="2">
    <citation type="journal article" date="2015" name="Mol. Phylogenet. Evol.">
        <title>Evolutionary history of fumitories (subfamily Fumarioideae, Papaveraceae): An old story shaped by the main geological and climatic events in the Northern Hemisphere.</title>
        <authorList>
            <person name="Perez-Gutierrez M.A."/>
            <person name="Romero-Garcia A.T."/>
            <person name="Fernandez M.C."/>
            <person name="Blanca G."/>
            <person name="Salinas-Bonillo M.J."/>
            <person name="Suarez-Santiago V.N."/>
        </authorList>
    </citation>
    <scope>NUCLEOTIDE SEQUENCE</scope>
</reference>
<comment type="subcellular location">
    <subcellularLocation>
        <location evidence="6">Plastid</location>
        <location evidence="6">Chloroplast</location>
    </subcellularLocation>
</comment>
<dbReference type="Pfam" id="PF01348">
    <property type="entry name" value="Intron_maturas2"/>
    <property type="match status" value="1"/>
</dbReference>
<proteinExistence type="inferred from homology"/>
<geneLocation type="chloroplast" evidence="10"/>
<keyword evidence="4 6" id="KW-0819">tRNA processing</keyword>
<dbReference type="InterPro" id="IPR024942">
    <property type="entry name" value="Maturase_MatK_N"/>
</dbReference>
<dbReference type="InterPro" id="IPR002866">
    <property type="entry name" value="Maturase_MatK"/>
</dbReference>
<evidence type="ECO:0000256" key="6">
    <source>
        <dbReference type="HAMAP-Rule" id="MF_01390"/>
    </source>
</evidence>
<evidence type="ECO:0000256" key="3">
    <source>
        <dbReference type="ARBA" id="ARBA00022664"/>
    </source>
</evidence>
<evidence type="ECO:0000259" key="8">
    <source>
        <dbReference type="Pfam" id="PF01348"/>
    </source>
</evidence>
<dbReference type="PANTHER" id="PTHR34811">
    <property type="entry name" value="MATURASE K"/>
    <property type="match status" value="1"/>
</dbReference>
<name>A0A0F7SUS7_9MAGN</name>
<keyword evidence="2 7" id="KW-0934">Plastid</keyword>
<dbReference type="GO" id="GO:0006397">
    <property type="term" value="P:mRNA processing"/>
    <property type="evidence" value="ECO:0007669"/>
    <property type="project" value="UniProtKB-KW"/>
</dbReference>
<dbReference type="Pfam" id="PF01824">
    <property type="entry name" value="MatK_N"/>
    <property type="match status" value="1"/>
</dbReference>
<feature type="domain" description="Maturase MatK N-terminal" evidence="9">
    <location>
        <begin position="1"/>
        <end position="333"/>
    </location>
</feature>
<comment type="similarity">
    <text evidence="1 6">Belongs to the intron maturase 2 family. MatK subfamily.</text>
</comment>
<dbReference type="GO" id="GO:0009507">
    <property type="term" value="C:chloroplast"/>
    <property type="evidence" value="ECO:0007669"/>
    <property type="project" value="UniProtKB-SubCell"/>
</dbReference>
<gene>
    <name evidence="6 10" type="primary">matK</name>
</gene>
<evidence type="ECO:0000256" key="4">
    <source>
        <dbReference type="ARBA" id="ARBA00022694"/>
    </source>
</evidence>
<evidence type="ECO:0000256" key="5">
    <source>
        <dbReference type="ARBA" id="ARBA00022884"/>
    </source>
</evidence>
<dbReference type="AlphaFoldDB" id="A0A0F7SUS7"/>
<keyword evidence="5 6" id="KW-0694">RNA-binding</keyword>
<dbReference type="HAMAP" id="MF_01390">
    <property type="entry name" value="MatK"/>
    <property type="match status" value="1"/>
</dbReference>
<evidence type="ECO:0000313" key="10">
    <source>
        <dbReference type="EMBL" id="CEF90492.1"/>
    </source>
</evidence>
<dbReference type="EMBL" id="LN610955">
    <property type="protein sequence ID" value="CEF90492.1"/>
    <property type="molecule type" value="Genomic_DNA"/>
</dbReference>
<accession>A0A0F7SUS7</accession>
<dbReference type="GO" id="GO:0003723">
    <property type="term" value="F:RNA binding"/>
    <property type="evidence" value="ECO:0007669"/>
    <property type="project" value="UniProtKB-KW"/>
</dbReference>
<evidence type="ECO:0000256" key="2">
    <source>
        <dbReference type="ARBA" id="ARBA00022640"/>
    </source>
</evidence>
<organism evidence="10">
    <name type="scientific">Pseudofumaria alba</name>
    <dbReference type="NCBI Taxonomy" id="367485"/>
    <lineage>
        <taxon>Eukaryota</taxon>
        <taxon>Viridiplantae</taxon>
        <taxon>Streptophyta</taxon>
        <taxon>Embryophyta</taxon>
        <taxon>Tracheophyta</taxon>
        <taxon>Spermatophyta</taxon>
        <taxon>Magnoliopsida</taxon>
        <taxon>Ranunculales</taxon>
        <taxon>Papaveraceae</taxon>
        <taxon>Fumarioideae</taxon>
        <taxon>Pseudofumaria</taxon>
    </lineage>
</organism>
<feature type="domain" description="Domain X" evidence="8">
    <location>
        <begin position="362"/>
        <end position="472"/>
    </location>
</feature>
<dbReference type="PANTHER" id="PTHR34811:SF1">
    <property type="entry name" value="MATURASE K"/>
    <property type="match status" value="1"/>
</dbReference>
<comment type="function">
    <text evidence="6 7">Usually encoded in the trnK tRNA gene intron. Probably assists in splicing its own and other chloroplast group II introns.</text>
</comment>
<evidence type="ECO:0000259" key="9">
    <source>
        <dbReference type="Pfam" id="PF01824"/>
    </source>
</evidence>
<keyword evidence="7 10" id="KW-0150">Chloroplast</keyword>
<dbReference type="InterPro" id="IPR024937">
    <property type="entry name" value="Domain_X"/>
</dbReference>